<keyword evidence="3" id="KW-1185">Reference proteome</keyword>
<name>A0ABY4IAH3_CHIFI</name>
<evidence type="ECO:0000313" key="3">
    <source>
        <dbReference type="Proteomes" id="UP000830198"/>
    </source>
</evidence>
<proteinExistence type="predicted"/>
<dbReference type="RefSeq" id="WP_247815074.1">
    <property type="nucleotide sequence ID" value="NZ_CP095855.1"/>
</dbReference>
<dbReference type="Proteomes" id="UP000830198">
    <property type="component" value="Chromosome"/>
</dbReference>
<dbReference type="SUPFAM" id="SSF54534">
    <property type="entry name" value="FKBP-like"/>
    <property type="match status" value="1"/>
</dbReference>
<dbReference type="InterPro" id="IPR036953">
    <property type="entry name" value="GreA/GreB_C_sf"/>
</dbReference>
<dbReference type="PANTHER" id="PTHR30437">
    <property type="entry name" value="TRANSCRIPTION ELONGATION FACTOR GREA"/>
    <property type="match status" value="1"/>
</dbReference>
<gene>
    <name evidence="2" type="ORF">MYF79_16550</name>
</gene>
<dbReference type="Gene3D" id="3.10.50.30">
    <property type="entry name" value="Transcription elongation factor, GreA/GreB, C-terminal domain"/>
    <property type="match status" value="1"/>
</dbReference>
<evidence type="ECO:0000259" key="1">
    <source>
        <dbReference type="Pfam" id="PF01272"/>
    </source>
</evidence>
<protein>
    <submittedName>
        <fullName evidence="2">GreA/GreB family elongation factor</fullName>
    </submittedName>
</protein>
<keyword evidence="2" id="KW-0648">Protein biosynthesis</keyword>
<keyword evidence="2" id="KW-0251">Elongation factor</keyword>
<dbReference type="GO" id="GO:0003746">
    <property type="term" value="F:translation elongation factor activity"/>
    <property type="evidence" value="ECO:0007669"/>
    <property type="project" value="UniProtKB-KW"/>
</dbReference>
<dbReference type="InterPro" id="IPR023459">
    <property type="entry name" value="Tscrpt_elong_fac_GreA/B_fam"/>
</dbReference>
<organism evidence="2 3">
    <name type="scientific">Chitinophaga filiformis</name>
    <name type="common">Myxococcus filiformis</name>
    <name type="synonym">Flexibacter filiformis</name>
    <dbReference type="NCBI Taxonomy" id="104663"/>
    <lineage>
        <taxon>Bacteria</taxon>
        <taxon>Pseudomonadati</taxon>
        <taxon>Bacteroidota</taxon>
        <taxon>Chitinophagia</taxon>
        <taxon>Chitinophagales</taxon>
        <taxon>Chitinophagaceae</taxon>
        <taxon>Chitinophaga</taxon>
    </lineage>
</organism>
<dbReference type="Pfam" id="PF01272">
    <property type="entry name" value="GreA_GreB"/>
    <property type="match status" value="1"/>
</dbReference>
<dbReference type="EMBL" id="CP095855">
    <property type="protein sequence ID" value="UPK72902.1"/>
    <property type="molecule type" value="Genomic_DNA"/>
</dbReference>
<accession>A0ABY4IAH3</accession>
<dbReference type="PANTHER" id="PTHR30437:SF5">
    <property type="entry name" value="REGULATOR OF NUCLEOSIDE DIPHOSPHATE KINASE"/>
    <property type="match status" value="1"/>
</dbReference>
<reference evidence="2 3" key="1">
    <citation type="submission" date="2022-04" db="EMBL/GenBank/DDBJ databases">
        <title>The arsenic-methylating capacity of Chitinophaga filiformis YT5 during chitin decomposition.</title>
        <authorList>
            <person name="Chen G."/>
            <person name="Liang Y."/>
        </authorList>
    </citation>
    <scope>NUCLEOTIDE SEQUENCE [LARGE SCALE GENOMIC DNA]</scope>
    <source>
        <strain evidence="2 3">YT5</strain>
    </source>
</reference>
<evidence type="ECO:0000313" key="2">
    <source>
        <dbReference type="EMBL" id="UPK72902.1"/>
    </source>
</evidence>
<dbReference type="InterPro" id="IPR001437">
    <property type="entry name" value="Tscrpt_elong_fac_GreA/B_C"/>
</dbReference>
<sequence length="129" mass="14475">MKMKKEQLVIKKEDFDILTTYIRNGGHRQSIDRSRVTELETELKKAKLVPRENFPDTVVGLNSTAVVKDMETQRILAVTIVTPDKADISQNKISVLAPIGTALLGFQKGKQISWQVPAGEKKLLILDVF</sequence>
<feature type="domain" description="Transcription elongation factor GreA/GreB C-terminal" evidence="1">
    <location>
        <begin position="56"/>
        <end position="128"/>
    </location>
</feature>